<comment type="caution">
    <text evidence="4">The sequence shown here is derived from an EMBL/GenBank/DDBJ whole genome shotgun (WGS) entry which is preliminary data.</text>
</comment>
<organism evidence="4 5">
    <name type="scientific">Candidatus Allofournierella pullicola</name>
    <dbReference type="NCBI Taxonomy" id="2838596"/>
    <lineage>
        <taxon>Bacteria</taxon>
        <taxon>Bacillati</taxon>
        <taxon>Bacillota</taxon>
        <taxon>Clostridia</taxon>
        <taxon>Eubacteriales</taxon>
        <taxon>Oscillospiraceae</taxon>
        <taxon>Allofournierella</taxon>
    </lineage>
</organism>
<dbReference type="AlphaFoldDB" id="A0A9D2ACY6"/>
<keyword evidence="1" id="KW-0238">DNA-binding</keyword>
<dbReference type="Gene3D" id="1.10.260.40">
    <property type="entry name" value="lambda repressor-like DNA-binding domains"/>
    <property type="match status" value="1"/>
</dbReference>
<evidence type="ECO:0000256" key="1">
    <source>
        <dbReference type="ARBA" id="ARBA00023125"/>
    </source>
</evidence>
<keyword evidence="2" id="KW-0472">Membrane</keyword>
<dbReference type="PANTHER" id="PTHR46558">
    <property type="entry name" value="TRACRIPTIONAL REGULATORY PROTEIN-RELATED-RELATED"/>
    <property type="match status" value="1"/>
</dbReference>
<dbReference type="PANTHER" id="PTHR46558:SF11">
    <property type="entry name" value="HTH-TYPE TRANSCRIPTIONAL REGULATOR XRE"/>
    <property type="match status" value="1"/>
</dbReference>
<feature type="transmembrane region" description="Helical" evidence="2">
    <location>
        <begin position="187"/>
        <end position="205"/>
    </location>
</feature>
<keyword evidence="2" id="KW-0812">Transmembrane</keyword>
<dbReference type="SMART" id="SM00530">
    <property type="entry name" value="HTH_XRE"/>
    <property type="match status" value="1"/>
</dbReference>
<dbReference type="GO" id="GO:0003677">
    <property type="term" value="F:DNA binding"/>
    <property type="evidence" value="ECO:0007669"/>
    <property type="project" value="UniProtKB-KW"/>
</dbReference>
<reference evidence="4" key="1">
    <citation type="journal article" date="2021" name="PeerJ">
        <title>Extensive microbial diversity within the chicken gut microbiome revealed by metagenomics and culture.</title>
        <authorList>
            <person name="Gilroy R."/>
            <person name="Ravi A."/>
            <person name="Getino M."/>
            <person name="Pursley I."/>
            <person name="Horton D.L."/>
            <person name="Alikhan N.F."/>
            <person name="Baker D."/>
            <person name="Gharbi K."/>
            <person name="Hall N."/>
            <person name="Watson M."/>
            <person name="Adriaenssens E.M."/>
            <person name="Foster-Nyarko E."/>
            <person name="Jarju S."/>
            <person name="Secka A."/>
            <person name="Antonio M."/>
            <person name="Oren A."/>
            <person name="Chaudhuri R.R."/>
            <person name="La Ragione R."/>
            <person name="Hildebrand F."/>
            <person name="Pallen M.J."/>
        </authorList>
    </citation>
    <scope>NUCLEOTIDE SEQUENCE</scope>
    <source>
        <strain evidence="4">2239</strain>
    </source>
</reference>
<dbReference type="InterPro" id="IPR001387">
    <property type="entry name" value="Cro/C1-type_HTH"/>
</dbReference>
<feature type="transmembrane region" description="Helical" evidence="2">
    <location>
        <begin position="123"/>
        <end position="143"/>
    </location>
</feature>
<evidence type="ECO:0000313" key="4">
    <source>
        <dbReference type="EMBL" id="HIX05079.1"/>
    </source>
</evidence>
<reference evidence="4" key="2">
    <citation type="submission" date="2021-04" db="EMBL/GenBank/DDBJ databases">
        <authorList>
            <person name="Gilroy R."/>
        </authorList>
    </citation>
    <scope>NUCLEOTIDE SEQUENCE</scope>
    <source>
        <strain evidence="4">2239</strain>
    </source>
</reference>
<evidence type="ECO:0000313" key="5">
    <source>
        <dbReference type="Proteomes" id="UP000824193"/>
    </source>
</evidence>
<protein>
    <submittedName>
        <fullName evidence="4">Helix-turn-helix domain-containing protein</fullName>
    </submittedName>
</protein>
<dbReference type="Proteomes" id="UP000824193">
    <property type="component" value="Unassembled WGS sequence"/>
</dbReference>
<accession>A0A9D2ACY6</accession>
<evidence type="ECO:0000259" key="3">
    <source>
        <dbReference type="PROSITE" id="PS50943"/>
    </source>
</evidence>
<dbReference type="SUPFAM" id="SSF47413">
    <property type="entry name" value="lambda repressor-like DNA-binding domains"/>
    <property type="match status" value="1"/>
</dbReference>
<name>A0A9D2ACY6_9FIRM</name>
<dbReference type="PROSITE" id="PS50943">
    <property type="entry name" value="HTH_CROC1"/>
    <property type="match status" value="1"/>
</dbReference>
<dbReference type="CDD" id="cd00093">
    <property type="entry name" value="HTH_XRE"/>
    <property type="match status" value="1"/>
</dbReference>
<sequence length="211" mass="23421">MVLGERIRSRREKLKLSQGYVAEQIGVSRQAVSKWETGQSEPTADNLVGLAEVFEISLAELVGADENDGGKDGFEARPQPKTPNLILRANLIRLAITAQAAFLFSSASMFCQMQAAEYPMKDLYRGALFVSLALLLLSSVWMASNHRWEEDMARRRTNARIELGYCCVQLAAGFLTVYFGLGLAGAVLMIITTCVYVLYVNPRFMGRKLTK</sequence>
<proteinExistence type="predicted"/>
<feature type="domain" description="HTH cro/C1-type" evidence="3">
    <location>
        <begin position="7"/>
        <end position="61"/>
    </location>
</feature>
<dbReference type="EMBL" id="DXFW01000008">
    <property type="protein sequence ID" value="HIX05079.1"/>
    <property type="molecule type" value="Genomic_DNA"/>
</dbReference>
<keyword evidence="2" id="KW-1133">Transmembrane helix</keyword>
<evidence type="ECO:0000256" key="2">
    <source>
        <dbReference type="SAM" id="Phobius"/>
    </source>
</evidence>
<dbReference type="InterPro" id="IPR010982">
    <property type="entry name" value="Lambda_DNA-bd_dom_sf"/>
</dbReference>
<gene>
    <name evidence="4" type="ORF">H9865_03065</name>
</gene>
<dbReference type="Pfam" id="PF01381">
    <property type="entry name" value="HTH_3"/>
    <property type="match status" value="1"/>
</dbReference>